<evidence type="ECO:0000313" key="3">
    <source>
        <dbReference type="EMBL" id="CAA7270799.1"/>
    </source>
</evidence>
<sequence>MDSVDVALMQVSIRAKMVDLASAVVFLWDYLLTIGMEVTYIWPSPWTGMKVIYFTQRYLPFIDTLWIAVQGNQLRAKYKRSYLPGNERRWEVSDVLWIGFIGANFNIPSMGRLGPASGAYHPSANPLLGLLDSSSNNSWTIRPHNGMSQLPPPLSGCVLVRGDPIVTVAWILLLVWDAIILTLMVIPAIKAYRYRGNSALYKVVYGEGIIYYFYLFVNIVLLRLEAVDTSYRFMLTSMSRVFHSLLTSRVLLHIRKAGLDPDADEVEHISVEHPGDRPPAQIAVTTATKTWV</sequence>
<feature type="transmembrane region" description="Helical" evidence="1">
    <location>
        <begin position="168"/>
        <end position="189"/>
    </location>
</feature>
<dbReference type="AlphaFoldDB" id="A0A8S0VUS5"/>
<keyword evidence="1" id="KW-0812">Transmembrane</keyword>
<dbReference type="Proteomes" id="UP000467700">
    <property type="component" value="Unassembled WGS sequence"/>
</dbReference>
<keyword evidence="4" id="KW-1185">Reference proteome</keyword>
<feature type="transmembrane region" description="Helical" evidence="1">
    <location>
        <begin position="209"/>
        <end position="226"/>
    </location>
</feature>
<reference evidence="3 4" key="1">
    <citation type="submission" date="2020-01" db="EMBL/GenBank/DDBJ databases">
        <authorList>
            <person name="Gupta K D."/>
        </authorList>
    </citation>
    <scope>NUCLEOTIDE SEQUENCE [LARGE SCALE GENOMIC DNA]</scope>
</reference>
<dbReference type="OrthoDB" id="2958007at2759"/>
<protein>
    <recommendedName>
        <fullName evidence="2">DUF6533 domain-containing protein</fullName>
    </recommendedName>
</protein>
<comment type="caution">
    <text evidence="3">The sequence shown here is derived from an EMBL/GenBank/DDBJ whole genome shotgun (WGS) entry which is preliminary data.</text>
</comment>
<keyword evidence="1" id="KW-1133">Transmembrane helix</keyword>
<organism evidence="3 4">
    <name type="scientific">Cyclocybe aegerita</name>
    <name type="common">Black poplar mushroom</name>
    <name type="synonym">Agrocybe aegerita</name>
    <dbReference type="NCBI Taxonomy" id="1973307"/>
    <lineage>
        <taxon>Eukaryota</taxon>
        <taxon>Fungi</taxon>
        <taxon>Dikarya</taxon>
        <taxon>Basidiomycota</taxon>
        <taxon>Agaricomycotina</taxon>
        <taxon>Agaricomycetes</taxon>
        <taxon>Agaricomycetidae</taxon>
        <taxon>Agaricales</taxon>
        <taxon>Agaricineae</taxon>
        <taxon>Bolbitiaceae</taxon>
        <taxon>Cyclocybe</taxon>
    </lineage>
</organism>
<keyword evidence="1" id="KW-0472">Membrane</keyword>
<evidence type="ECO:0000313" key="4">
    <source>
        <dbReference type="Proteomes" id="UP000467700"/>
    </source>
</evidence>
<dbReference type="EMBL" id="CACVBS010000097">
    <property type="protein sequence ID" value="CAA7270799.1"/>
    <property type="molecule type" value="Genomic_DNA"/>
</dbReference>
<evidence type="ECO:0000259" key="2">
    <source>
        <dbReference type="Pfam" id="PF20151"/>
    </source>
</evidence>
<dbReference type="InterPro" id="IPR045340">
    <property type="entry name" value="DUF6533"/>
</dbReference>
<evidence type="ECO:0000256" key="1">
    <source>
        <dbReference type="SAM" id="Phobius"/>
    </source>
</evidence>
<accession>A0A8S0VUS5</accession>
<name>A0A8S0VUS5_CYCAE</name>
<feature type="transmembrane region" description="Helical" evidence="1">
    <location>
        <begin position="20"/>
        <end position="42"/>
    </location>
</feature>
<feature type="domain" description="DUF6533" evidence="2">
    <location>
        <begin position="19"/>
        <end position="62"/>
    </location>
</feature>
<gene>
    <name evidence="3" type="ORF">AAE3_LOCUS13051</name>
</gene>
<dbReference type="Pfam" id="PF20151">
    <property type="entry name" value="DUF6533"/>
    <property type="match status" value="1"/>
</dbReference>
<proteinExistence type="predicted"/>